<organism evidence="1 2">
    <name type="scientific">Trichinella zimbabwensis</name>
    <dbReference type="NCBI Taxonomy" id="268475"/>
    <lineage>
        <taxon>Eukaryota</taxon>
        <taxon>Metazoa</taxon>
        <taxon>Ecdysozoa</taxon>
        <taxon>Nematoda</taxon>
        <taxon>Enoplea</taxon>
        <taxon>Dorylaimia</taxon>
        <taxon>Trichinellida</taxon>
        <taxon>Trichinellidae</taxon>
        <taxon>Trichinella</taxon>
    </lineage>
</organism>
<feature type="non-terminal residue" evidence="1">
    <location>
        <position position="1"/>
    </location>
</feature>
<gene>
    <name evidence="1" type="ORF">T11_12469</name>
</gene>
<dbReference type="AlphaFoldDB" id="A0A0V1HZ80"/>
<sequence>LDVHHDGLLGSPNYAVEAGVCSVVTFLEGADEILKGTCGVVTLFLVVPYDFQLCETVAEAPLWKCFPESGAQRKLTQDGSCVRESLTVETGMAT</sequence>
<dbReference type="OrthoDB" id="10572724at2759"/>
<feature type="non-terminal residue" evidence="1">
    <location>
        <position position="94"/>
    </location>
</feature>
<dbReference type="EMBL" id="JYDP01000014">
    <property type="protein sequence ID" value="KRZ15976.1"/>
    <property type="molecule type" value="Genomic_DNA"/>
</dbReference>
<protein>
    <submittedName>
        <fullName evidence="1">Uncharacterized protein</fullName>
    </submittedName>
</protein>
<name>A0A0V1HZ80_9BILA</name>
<dbReference type="Proteomes" id="UP000055024">
    <property type="component" value="Unassembled WGS sequence"/>
</dbReference>
<keyword evidence="2" id="KW-1185">Reference proteome</keyword>
<comment type="caution">
    <text evidence="1">The sequence shown here is derived from an EMBL/GenBank/DDBJ whole genome shotgun (WGS) entry which is preliminary data.</text>
</comment>
<accession>A0A0V1HZ80</accession>
<reference evidence="1 2" key="1">
    <citation type="submission" date="2015-01" db="EMBL/GenBank/DDBJ databases">
        <title>Evolution of Trichinella species and genotypes.</title>
        <authorList>
            <person name="Korhonen P.K."/>
            <person name="Edoardo P."/>
            <person name="Giuseppe L.R."/>
            <person name="Gasser R.B."/>
        </authorList>
    </citation>
    <scope>NUCLEOTIDE SEQUENCE [LARGE SCALE GENOMIC DNA]</scope>
    <source>
        <strain evidence="1">ISS1029</strain>
    </source>
</reference>
<evidence type="ECO:0000313" key="2">
    <source>
        <dbReference type="Proteomes" id="UP000055024"/>
    </source>
</evidence>
<evidence type="ECO:0000313" key="1">
    <source>
        <dbReference type="EMBL" id="KRZ15976.1"/>
    </source>
</evidence>
<proteinExistence type="predicted"/>